<dbReference type="Gene3D" id="3.90.1140.10">
    <property type="entry name" value="Cyclic phosphodiesterase"/>
    <property type="match status" value="1"/>
</dbReference>
<evidence type="ECO:0000313" key="2">
    <source>
        <dbReference type="Proteomes" id="UP000221961"/>
    </source>
</evidence>
<proteinExistence type="predicted"/>
<dbReference type="AlphaFoldDB" id="A0A291RVX3"/>
<dbReference type="KEGG" id="ntp:CRH09_13360"/>
<accession>A0A291RVX3</accession>
<dbReference type="InterPro" id="IPR009097">
    <property type="entry name" value="Cyclic_Pdiesterase"/>
</dbReference>
<dbReference type="RefSeq" id="WP_098698593.1">
    <property type="nucleotide sequence ID" value="NZ_CP023778.1"/>
</dbReference>
<dbReference type="Proteomes" id="UP000221961">
    <property type="component" value="Chromosome"/>
</dbReference>
<protein>
    <recommendedName>
        <fullName evidence="3">2'-5' RNA ligase family protein</fullName>
    </recommendedName>
</protein>
<gene>
    <name evidence="1" type="ORF">CRH09_13360</name>
</gene>
<dbReference type="GeneID" id="88358391"/>
<dbReference type="SUPFAM" id="SSF55144">
    <property type="entry name" value="LigT-like"/>
    <property type="match status" value="1"/>
</dbReference>
<dbReference type="Pfam" id="PF13563">
    <property type="entry name" value="2_5_RNA_ligase2"/>
    <property type="match status" value="1"/>
</dbReference>
<organism evidence="1 2">
    <name type="scientific">Nocardia terpenica</name>
    <dbReference type="NCBI Taxonomy" id="455432"/>
    <lineage>
        <taxon>Bacteria</taxon>
        <taxon>Bacillati</taxon>
        <taxon>Actinomycetota</taxon>
        <taxon>Actinomycetes</taxon>
        <taxon>Mycobacteriales</taxon>
        <taxon>Nocardiaceae</taxon>
        <taxon>Nocardia</taxon>
    </lineage>
</organism>
<dbReference type="PANTHER" id="PTHR36039:SF2">
    <property type="entry name" value="RNA LIGASE_CYCLIC NUCLEOTIDE PHOSPHODIESTERASE FAMILY PROTEIN"/>
    <property type="match status" value="1"/>
</dbReference>
<evidence type="ECO:0000313" key="1">
    <source>
        <dbReference type="EMBL" id="ATL71751.1"/>
    </source>
</evidence>
<dbReference type="PANTHER" id="PTHR36039">
    <property type="match status" value="1"/>
</dbReference>
<sequence>MVQSVELLLDDGADAEIRRQWRLLATAGVHSPATGHRPHITLAVARQIWPRLEDSLARLDFRPLPVRLGGLVVFGARSPILVRLVVPTEQLLELQHRVFGVIAQCPGIPANVRPDAWTPHITLARRLKPQQIGEAVHAVANDHDFPATVVGIRRWDGDQHREWPVARGSGSGR</sequence>
<reference evidence="1 2" key="1">
    <citation type="submission" date="2017-10" db="EMBL/GenBank/DDBJ databases">
        <title>Comparative genomics between pathogenic Norcardia.</title>
        <authorList>
            <person name="Zeng L."/>
        </authorList>
    </citation>
    <scope>NUCLEOTIDE SEQUENCE [LARGE SCALE GENOMIC DNA]</scope>
    <source>
        <strain evidence="1 2">NC_YFY_NT001</strain>
    </source>
</reference>
<name>A0A291RVX3_9NOCA</name>
<dbReference type="EMBL" id="CP023778">
    <property type="protein sequence ID" value="ATL71751.1"/>
    <property type="molecule type" value="Genomic_DNA"/>
</dbReference>
<evidence type="ECO:0008006" key="3">
    <source>
        <dbReference type="Google" id="ProtNLM"/>
    </source>
</evidence>